<keyword evidence="2" id="KW-0326">Glycosidase</keyword>
<dbReference type="SUPFAM" id="SSF55545">
    <property type="entry name" value="beta-N-acetylhexosaminidase-like domain"/>
    <property type="match status" value="1"/>
</dbReference>
<dbReference type="GO" id="GO:0005576">
    <property type="term" value="C:extracellular region"/>
    <property type="evidence" value="ECO:0007669"/>
    <property type="project" value="InterPro"/>
</dbReference>
<keyword evidence="2" id="KW-0624">Polysaccharide degradation</keyword>
<feature type="domain" description="Glycosyl hydrolase family 67 C-terminal" evidence="4">
    <location>
        <begin position="484"/>
        <end position="706"/>
    </location>
</feature>
<organism evidence="6 7">
    <name type="scientific">Saccharibacillus brassicae</name>
    <dbReference type="NCBI Taxonomy" id="2583377"/>
    <lineage>
        <taxon>Bacteria</taxon>
        <taxon>Bacillati</taxon>
        <taxon>Bacillota</taxon>
        <taxon>Bacilli</taxon>
        <taxon>Bacillales</taxon>
        <taxon>Paenibacillaceae</taxon>
        <taxon>Saccharibacillus</taxon>
    </lineage>
</organism>
<protein>
    <submittedName>
        <fullName evidence="6">Alpha-glucuronidase</fullName>
    </submittedName>
</protein>
<keyword evidence="7" id="KW-1185">Reference proteome</keyword>
<dbReference type="Gene3D" id="3.90.1330.10">
    <property type="entry name" value="Alpha-glucuronidase, C-terminal domain"/>
    <property type="match status" value="1"/>
</dbReference>
<dbReference type="EMBL" id="CP041217">
    <property type="protein sequence ID" value="QDH20947.1"/>
    <property type="molecule type" value="Genomic_DNA"/>
</dbReference>
<dbReference type="InterPro" id="IPR037054">
    <property type="entry name" value="A-glucoronidase_C_sf"/>
</dbReference>
<dbReference type="PANTHER" id="PTHR39207">
    <property type="entry name" value="ALPHA-GLUCURONIDASE A"/>
    <property type="match status" value="1"/>
</dbReference>
<dbReference type="Gene3D" id="3.20.20.80">
    <property type="entry name" value="Glycosidases"/>
    <property type="match status" value="1"/>
</dbReference>
<dbReference type="Pfam" id="PF07477">
    <property type="entry name" value="Glyco_hydro_67C"/>
    <property type="match status" value="1"/>
</dbReference>
<keyword evidence="2" id="KW-0858">Xylan degradation</keyword>
<dbReference type="GO" id="GO:0033939">
    <property type="term" value="F:xylan alpha-1,2-glucuronosidase activity"/>
    <property type="evidence" value="ECO:0007669"/>
    <property type="project" value="TreeGrafter"/>
</dbReference>
<dbReference type="InterPro" id="IPR011395">
    <property type="entry name" value="Glyco_hydro_67_aGlcAse"/>
</dbReference>
<feature type="domain" description="Glycosyl hydrolase family 67 catalytic" evidence="5">
    <location>
        <begin position="163"/>
        <end position="483"/>
    </location>
</feature>
<dbReference type="OrthoDB" id="339499at2"/>
<name>A0A4Y6UXE7_SACBS</name>
<proteinExistence type="inferred from homology"/>
<reference evidence="6 7" key="1">
    <citation type="submission" date="2019-06" db="EMBL/GenBank/DDBJ databases">
        <title>Saccharibacillus brassicae sp. nov., an endophytic bacterium isolated from Chinese cabbage seeds (Brassica pekinensis).</title>
        <authorList>
            <person name="Jiang L."/>
            <person name="Lee J."/>
            <person name="Kim S.W."/>
        </authorList>
    </citation>
    <scope>NUCLEOTIDE SEQUENCE [LARGE SCALE GENOMIC DNA]</scope>
    <source>
        <strain evidence="7">KCTC 43072 / ATSA2</strain>
    </source>
</reference>
<evidence type="ECO:0000313" key="6">
    <source>
        <dbReference type="EMBL" id="QDH20947.1"/>
    </source>
</evidence>
<dbReference type="Proteomes" id="UP000316968">
    <property type="component" value="Chromosome"/>
</dbReference>
<feature type="active site" description="Proton acceptor" evidence="3">
    <location>
        <position position="395"/>
    </location>
</feature>
<evidence type="ECO:0000256" key="1">
    <source>
        <dbReference type="ARBA" id="ARBA00022801"/>
    </source>
</evidence>
<feature type="active site" description="Proton donor" evidence="3">
    <location>
        <position position="316"/>
    </location>
</feature>
<dbReference type="Gene3D" id="3.30.379.10">
    <property type="entry name" value="Chitobiase/beta-hexosaminidase domain 2-like"/>
    <property type="match status" value="1"/>
</dbReference>
<dbReference type="RefSeq" id="WP_141447495.1">
    <property type="nucleotide sequence ID" value="NZ_CP041217.1"/>
</dbReference>
<keyword evidence="1 2" id="KW-0378">Hydrolase</keyword>
<evidence type="ECO:0000256" key="2">
    <source>
        <dbReference type="PIRNR" id="PIRNR029900"/>
    </source>
</evidence>
<dbReference type="AlphaFoldDB" id="A0A4Y6UXE7"/>
<keyword evidence="2" id="KW-0119">Carbohydrate metabolism</keyword>
<dbReference type="PANTHER" id="PTHR39207:SF1">
    <property type="entry name" value="ALPHA-GLUCURONIDASE A"/>
    <property type="match status" value="1"/>
</dbReference>
<evidence type="ECO:0000259" key="4">
    <source>
        <dbReference type="Pfam" id="PF07477"/>
    </source>
</evidence>
<comment type="similarity">
    <text evidence="2">Belongs to the glycosyl hydrolase 67 family.</text>
</comment>
<evidence type="ECO:0000256" key="3">
    <source>
        <dbReference type="PIRSR" id="PIRSR029900-1"/>
    </source>
</evidence>
<dbReference type="SUPFAM" id="SSF51445">
    <property type="entry name" value="(Trans)glycosidases"/>
    <property type="match status" value="1"/>
</dbReference>
<feature type="active site" description="Proton acceptor" evidence="3">
    <location>
        <position position="423"/>
    </location>
</feature>
<dbReference type="KEGG" id="saca:FFV09_08835"/>
<dbReference type="PIRSF" id="PIRSF029900">
    <property type="entry name" value="Alpha-glucuronds"/>
    <property type="match status" value="1"/>
</dbReference>
<dbReference type="InterPro" id="IPR011099">
    <property type="entry name" value="Glyco_hydro_67_C"/>
</dbReference>
<gene>
    <name evidence="6" type="ORF">FFV09_08835</name>
</gene>
<sequence length="710" mass="78496">MSRLETSRGYRAWLPAGRRTDERVIEAWRPLLSRLSARFDLRPEGPGATALRELTGGLAALAGIEPALTIKAGAPAIALGSPEAAQAALAQMDAQALAPEGFRLRFGTANSRKASPAEAESSGGADAAAEPYAVLLGGSDVGLLHAVFAFLRLFQLSEAGPPAELDRTEAPRSALRMIDQWDNMDGSVERGYSGGSIFYRNGRVLSDSPRIADYARLLASVGLNAICVNNVNVHREETKLIAADRLPDVARLAQIFGGFGIRLFLSVNYAAPIELGGLHTADPLDEDVKAWWRRTAEEIYAAIPDFGGFVVKADSENRPGPFSYGRDHADGANLLADALAPFGGLVLWRCFVYDCHQDWRDRSTDRARAAYDHFRPLDGRFRANVVLQIKNGPMDFQTREPVSPLFGAMPRTNQMMEFQIAQEYTGQQRDVCFLVPQWKQALDFDTRLAGPGSTVSRIAAGEVHRFAYSGVVAVSNIGDDDNWTGHHLAQANLYGFGRLAWNPEASAEEIAAEWSALTFGTGSAAATFVRRLLLQSWPVYESYTAPLAVGWMVQPHYHYAVDVDGYEYSKWGTYHFADRNGVGVDRTLATGTGYTGQYAPENRDRYESLADCPDELLLFFHHVPYTHRLQSGKTVIQHIYDSRFEGAAAVEAWIEEWRGLENEVDAERFAHISDRLQGQAENARQWRDVVNTYFYRKSGIADEQGRLIYD</sequence>
<dbReference type="GO" id="GO:0046559">
    <property type="term" value="F:alpha-glucuronidase activity"/>
    <property type="evidence" value="ECO:0007669"/>
    <property type="project" value="InterPro"/>
</dbReference>
<evidence type="ECO:0000259" key="5">
    <source>
        <dbReference type="Pfam" id="PF07488"/>
    </source>
</evidence>
<dbReference type="InterPro" id="IPR017853">
    <property type="entry name" value="GH"/>
</dbReference>
<evidence type="ECO:0000313" key="7">
    <source>
        <dbReference type="Proteomes" id="UP000316968"/>
    </source>
</evidence>
<dbReference type="InterPro" id="IPR029018">
    <property type="entry name" value="Hex-like_dom2"/>
</dbReference>
<dbReference type="InterPro" id="IPR011100">
    <property type="entry name" value="Glyco_hydro_67_cat"/>
</dbReference>
<accession>A0A4Y6UXE7</accession>
<dbReference type="Pfam" id="PF07488">
    <property type="entry name" value="Glyco_hydro_67M"/>
    <property type="match status" value="1"/>
</dbReference>
<dbReference type="GO" id="GO:0045493">
    <property type="term" value="P:xylan catabolic process"/>
    <property type="evidence" value="ECO:0007669"/>
    <property type="project" value="UniProtKB-KW"/>
</dbReference>